<dbReference type="Proteomes" id="UP000663722">
    <property type="component" value="Chromosome"/>
</dbReference>
<keyword evidence="6 7" id="KW-0472">Membrane</keyword>
<dbReference type="AlphaFoldDB" id="A0A975BKC5"/>
<reference evidence="8" key="1">
    <citation type="journal article" date="2021" name="Microb. Physiol.">
        <title>Proteogenomic Insights into the Physiology of Marine, Sulfate-Reducing, Filamentous Desulfonema limicola and Desulfonema magnum.</title>
        <authorList>
            <person name="Schnaars V."/>
            <person name="Wohlbrand L."/>
            <person name="Scheve S."/>
            <person name="Hinrichs C."/>
            <person name="Reinhardt R."/>
            <person name="Rabus R."/>
        </authorList>
    </citation>
    <scope>NUCLEOTIDE SEQUENCE</scope>
    <source>
        <strain evidence="8">4be13</strain>
    </source>
</reference>
<dbReference type="Pfam" id="PF02508">
    <property type="entry name" value="Rnf-Nqr"/>
    <property type="match status" value="1"/>
</dbReference>
<feature type="transmembrane region" description="Helical" evidence="7">
    <location>
        <begin position="121"/>
        <end position="147"/>
    </location>
</feature>
<evidence type="ECO:0000256" key="4">
    <source>
        <dbReference type="ARBA" id="ARBA00022967"/>
    </source>
</evidence>
<dbReference type="InterPro" id="IPR003667">
    <property type="entry name" value="NqrDE/RnfAE"/>
</dbReference>
<evidence type="ECO:0000256" key="3">
    <source>
        <dbReference type="ARBA" id="ARBA00022692"/>
    </source>
</evidence>
<dbReference type="PANTHER" id="PTHR30335:SF0">
    <property type="entry name" value="ION-TRANSLOCATING OXIDOREDUCTASE COMPLEX SUBUNIT A"/>
    <property type="match status" value="1"/>
</dbReference>
<dbReference type="GO" id="GO:0012505">
    <property type="term" value="C:endomembrane system"/>
    <property type="evidence" value="ECO:0007669"/>
    <property type="project" value="UniProtKB-SubCell"/>
</dbReference>
<organism evidence="8 9">
    <name type="scientific">Desulfonema magnum</name>
    <dbReference type="NCBI Taxonomy" id="45655"/>
    <lineage>
        <taxon>Bacteria</taxon>
        <taxon>Pseudomonadati</taxon>
        <taxon>Thermodesulfobacteriota</taxon>
        <taxon>Desulfobacteria</taxon>
        <taxon>Desulfobacterales</taxon>
        <taxon>Desulfococcaceae</taxon>
        <taxon>Desulfonema</taxon>
    </lineage>
</organism>
<dbReference type="EMBL" id="CP061800">
    <property type="protein sequence ID" value="QTA86664.1"/>
    <property type="molecule type" value="Genomic_DNA"/>
</dbReference>
<evidence type="ECO:0000313" key="8">
    <source>
        <dbReference type="EMBL" id="QTA86664.1"/>
    </source>
</evidence>
<dbReference type="RefSeq" id="WP_207682208.1">
    <property type="nucleotide sequence ID" value="NZ_CP061800.1"/>
</dbReference>
<feature type="transmembrane region" description="Helical" evidence="7">
    <location>
        <begin position="38"/>
        <end position="58"/>
    </location>
</feature>
<evidence type="ECO:0000256" key="1">
    <source>
        <dbReference type="ARBA" id="ARBA00004127"/>
    </source>
</evidence>
<proteinExistence type="predicted"/>
<keyword evidence="2" id="KW-0813">Transport</keyword>
<evidence type="ECO:0000313" key="9">
    <source>
        <dbReference type="Proteomes" id="UP000663722"/>
    </source>
</evidence>
<dbReference type="GO" id="GO:0005886">
    <property type="term" value="C:plasma membrane"/>
    <property type="evidence" value="ECO:0007669"/>
    <property type="project" value="TreeGrafter"/>
</dbReference>
<evidence type="ECO:0000256" key="7">
    <source>
        <dbReference type="SAM" id="Phobius"/>
    </source>
</evidence>
<dbReference type="KEGG" id="dmm:dnm_026880"/>
<keyword evidence="5 7" id="KW-1133">Transmembrane helix</keyword>
<dbReference type="PIRSF" id="PIRSF006102">
    <property type="entry name" value="NQR_DE"/>
    <property type="match status" value="1"/>
</dbReference>
<keyword evidence="9" id="KW-1185">Reference proteome</keyword>
<sequence>MIYFLDIMLIALTASLINNFVLYYFVGICPFVGVSRKVEMAFGMGCAVTFVISIAALISWTITTMVLIPGAPLSSFIAGFFLPEEAAGKIDLTVLSYIVYIFAIASSVQFVEMYVRKFFPLLYRSFGVFLPLITTNCAILFACLTIMSHIVGVDNPADAWDIGRSMTLAFFGGVGFTIAIVIMSGIREELEICDIPEPFQGAAITLIIGGILALAFMGFTGVDSGIRDTIMPAPTEQNLTMAPLQAEILAQSDF</sequence>
<accession>A0A975BKC5</accession>
<feature type="transmembrane region" description="Helical" evidence="7">
    <location>
        <begin position="94"/>
        <end position="115"/>
    </location>
</feature>
<evidence type="ECO:0000256" key="6">
    <source>
        <dbReference type="ARBA" id="ARBA00023136"/>
    </source>
</evidence>
<keyword evidence="3 7" id="KW-0812">Transmembrane</keyword>
<dbReference type="PANTHER" id="PTHR30335">
    <property type="entry name" value="INTEGRAL MEMBRANE PROTEIN OF SOXR-REDUCING COMPLEX"/>
    <property type="match status" value="1"/>
</dbReference>
<protein>
    <submittedName>
        <fullName evidence="8">Ion-translocating oxidoreductase complex, subunit A</fullName>
    </submittedName>
</protein>
<feature type="transmembrane region" description="Helical" evidence="7">
    <location>
        <begin position="199"/>
        <end position="222"/>
    </location>
</feature>
<comment type="subcellular location">
    <subcellularLocation>
        <location evidence="1">Endomembrane system</location>
        <topology evidence="1">Multi-pass membrane protein</topology>
    </subcellularLocation>
</comment>
<keyword evidence="4" id="KW-1278">Translocase</keyword>
<dbReference type="InterPro" id="IPR050133">
    <property type="entry name" value="NqrDE/RnfAE_oxidrdctase"/>
</dbReference>
<evidence type="ECO:0000256" key="5">
    <source>
        <dbReference type="ARBA" id="ARBA00022989"/>
    </source>
</evidence>
<gene>
    <name evidence="8" type="primary">rnfA1</name>
    <name evidence="8" type="ORF">dnm_026880</name>
</gene>
<name>A0A975BKC5_9BACT</name>
<feature type="transmembrane region" description="Helical" evidence="7">
    <location>
        <begin position="6"/>
        <end position="26"/>
    </location>
</feature>
<evidence type="ECO:0000256" key="2">
    <source>
        <dbReference type="ARBA" id="ARBA00022448"/>
    </source>
</evidence>
<feature type="transmembrane region" description="Helical" evidence="7">
    <location>
        <begin position="168"/>
        <end position="187"/>
    </location>
</feature>